<dbReference type="InterPro" id="IPR001633">
    <property type="entry name" value="EAL_dom"/>
</dbReference>
<gene>
    <name evidence="1" type="ORF">F0234_06215</name>
</gene>
<dbReference type="SUPFAM" id="SSF141868">
    <property type="entry name" value="EAL domain-like"/>
    <property type="match status" value="1"/>
</dbReference>
<evidence type="ECO:0000313" key="1">
    <source>
        <dbReference type="EMBL" id="NOJ12350.1"/>
    </source>
</evidence>
<dbReference type="InterPro" id="IPR035919">
    <property type="entry name" value="EAL_sf"/>
</dbReference>
<proteinExistence type="predicted"/>
<dbReference type="PROSITE" id="PS50883">
    <property type="entry name" value="EAL"/>
    <property type="match status" value="1"/>
</dbReference>
<comment type="caution">
    <text evidence="1">The sequence shown here is derived from an EMBL/GenBank/DDBJ whole genome shotgun (WGS) entry which is preliminary data.</text>
</comment>
<protein>
    <submittedName>
        <fullName evidence="1">EAL domain-containing protein</fullName>
    </submittedName>
</protein>
<dbReference type="CDD" id="cd01948">
    <property type="entry name" value="EAL"/>
    <property type="match status" value="1"/>
</dbReference>
<dbReference type="SMART" id="SM00052">
    <property type="entry name" value="EAL"/>
    <property type="match status" value="1"/>
</dbReference>
<dbReference type="InterPro" id="IPR050706">
    <property type="entry name" value="Cyclic-di-GMP_PDE-like"/>
</dbReference>
<evidence type="ECO:0000313" key="2">
    <source>
        <dbReference type="Proteomes" id="UP000519158"/>
    </source>
</evidence>
<name>A0A1A6LUR0_VIBSP</name>
<organism evidence="1 2">
    <name type="scientific">Vibrio splendidus</name>
    <dbReference type="NCBI Taxonomy" id="29497"/>
    <lineage>
        <taxon>Bacteria</taxon>
        <taxon>Pseudomonadati</taxon>
        <taxon>Pseudomonadota</taxon>
        <taxon>Gammaproteobacteria</taxon>
        <taxon>Vibrionales</taxon>
        <taxon>Vibrionaceae</taxon>
        <taxon>Vibrio</taxon>
    </lineage>
</organism>
<accession>A0A1A6LUR0</accession>
<dbReference type="RefSeq" id="WP_065205830.1">
    <property type="nucleotide sequence ID" value="NZ_CAWOYR010000066.1"/>
</dbReference>
<dbReference type="GO" id="GO:0071111">
    <property type="term" value="F:cyclic-guanylate-specific phosphodiesterase activity"/>
    <property type="evidence" value="ECO:0007669"/>
    <property type="project" value="InterPro"/>
</dbReference>
<dbReference type="Pfam" id="PF00563">
    <property type="entry name" value="EAL"/>
    <property type="match status" value="1"/>
</dbReference>
<dbReference type="PANTHER" id="PTHR33121:SF76">
    <property type="entry name" value="SIGNALING PROTEIN"/>
    <property type="match status" value="1"/>
</dbReference>
<reference evidence="1 2" key="1">
    <citation type="submission" date="2019-09" db="EMBL/GenBank/DDBJ databases">
        <title>Draft genome sequencing and comparative genomics of hatchery-associated Vibrios.</title>
        <authorList>
            <person name="Kehlet-Delgado H."/>
            <person name="Mueller R.S."/>
        </authorList>
    </citation>
    <scope>NUCLEOTIDE SEQUENCE [LARGE SCALE GENOMIC DNA]</scope>
    <source>
        <strain evidence="1 2">99-70-13A3</strain>
    </source>
</reference>
<dbReference type="PANTHER" id="PTHR33121">
    <property type="entry name" value="CYCLIC DI-GMP PHOSPHODIESTERASE PDEF"/>
    <property type="match status" value="1"/>
</dbReference>
<sequence length="581" mass="67105">MHCSFNINNNNESLQLIYNEEKIYIKNNSNKISEESLNSKESFVFKYLIEHSSISNPQSARDVEESFKLHFDEEFSLYALKNIIASIRKKYRNLCKKAKIDNNSELISNLYKVGYFIDLDKSSTNCVASKYDINQFKPSQIEMLKMMFNTYHRELIKALITVFTISSFFLFVVYFFQILYTTKIADEYSENTKHIAEEIMLYGCDNQGAVHSLRHSLNLDSVIMTTSYGSCYISKTRSKMVNLDQVDDFYDSTDFAYSRFVDTKRDIDLTVRISTRSIEARYKNSLLPLLVDSVSIQKNGYYILNLGEESKAIYQTPLPTGATITFYSDDIVVLWTALSLILATLLYRSYILGFMIYLFRWKHISFEEEPIINTEDNSVLYYELLSRVRNVGVLSFINTMRRTNLLTFHTILLIETVRKAKLHNSHEIYGVNVCPSALVGSNFARLREHLAAMEANEFVVEITEYSNIGYGCEVIDNIKDIKKLGITIALDDFGTGNNNIEIINVISPAYLKLDRCFVKDIESGEHHQGVLLNISEIGRLSNITMIYEGVETRRQQYILCQLGYNLHQGYLYSRPNDSEEQ</sequence>
<dbReference type="Gene3D" id="3.20.20.450">
    <property type="entry name" value="EAL domain"/>
    <property type="match status" value="1"/>
</dbReference>
<dbReference type="Proteomes" id="UP000519158">
    <property type="component" value="Unassembled WGS sequence"/>
</dbReference>
<dbReference type="AlphaFoldDB" id="A0A1A6LUR0"/>
<dbReference type="EMBL" id="VTXL01000004">
    <property type="protein sequence ID" value="NOJ12350.1"/>
    <property type="molecule type" value="Genomic_DNA"/>
</dbReference>
<dbReference type="OrthoDB" id="5894408at2"/>